<dbReference type="Proteomes" id="UP000018412">
    <property type="component" value="Unassembled WGS sequence"/>
</dbReference>
<evidence type="ECO:0000313" key="3">
    <source>
        <dbReference type="Proteomes" id="UP000018412"/>
    </source>
</evidence>
<dbReference type="SUPFAM" id="SSF52833">
    <property type="entry name" value="Thioredoxin-like"/>
    <property type="match status" value="1"/>
</dbReference>
<accession>A0A829LYF4</accession>
<feature type="domain" description="Thioredoxin" evidence="1">
    <location>
        <begin position="18"/>
        <end position="83"/>
    </location>
</feature>
<reference evidence="2 3" key="2">
    <citation type="journal article" date="2015" name="Genome Announc.">
        <title>Draft Genome Sequence of Lactobacillus fermentum NB-22.</title>
        <authorList>
            <person name="Chaplin A.V."/>
            <person name="Shkoporov A.N."/>
            <person name="Efimov B.A."/>
            <person name="Pikina A.P."/>
            <person name="Borisova O.Y."/>
            <person name="Gladko I.A."/>
            <person name="Postnikova E.A."/>
            <person name="Lordkipanidze A.E."/>
            <person name="Kafarskaia L.I."/>
        </authorList>
    </citation>
    <scope>NUCLEOTIDE SEQUENCE [LARGE SCALE GENOMIC DNA]</scope>
    <source>
        <strain evidence="2 3">NB-22</strain>
    </source>
</reference>
<dbReference type="RefSeq" id="WP_023466268.1">
    <property type="nucleotide sequence ID" value="NZ_KI546258.1"/>
</dbReference>
<dbReference type="AlphaFoldDB" id="A0A829LYF4"/>
<dbReference type="InterPro" id="IPR013766">
    <property type="entry name" value="Thioredoxin_domain"/>
</dbReference>
<dbReference type="Gene3D" id="3.40.30.10">
    <property type="entry name" value="Glutaredoxin"/>
    <property type="match status" value="1"/>
</dbReference>
<reference evidence="3" key="1">
    <citation type="submission" date="2013-10" db="EMBL/GenBank/DDBJ databases">
        <title>Draft genome sequence of Lactobacillus fermentum NB-22.</title>
        <authorList>
            <person name="Chaplin A.V."/>
            <person name="Shkoporov A.N."/>
            <person name="Khokhlova E.V."/>
            <person name="Efimov B.A."/>
            <person name="Kafarskaia L.I."/>
        </authorList>
    </citation>
    <scope>NUCLEOTIDE SEQUENCE [LARGE SCALE GENOMIC DNA]</scope>
    <source>
        <strain evidence="3">NB-22</strain>
    </source>
</reference>
<dbReference type="InterPro" id="IPR036249">
    <property type="entry name" value="Thioredoxin-like_sf"/>
</dbReference>
<proteinExistence type="predicted"/>
<comment type="caution">
    <text evidence="2">The sequence shown here is derived from an EMBL/GenBank/DDBJ whole genome shotgun (WGS) entry which is preliminary data.</text>
</comment>
<gene>
    <name evidence="2" type="ORF">NB22_07150</name>
</gene>
<evidence type="ECO:0000313" key="2">
    <source>
        <dbReference type="EMBL" id="ESS00986.1"/>
    </source>
</evidence>
<organism evidence="2 3">
    <name type="scientific">Limosilactobacillus fermentum NB-22</name>
    <dbReference type="NCBI Taxonomy" id="1408443"/>
    <lineage>
        <taxon>Bacteria</taxon>
        <taxon>Bacillati</taxon>
        <taxon>Bacillota</taxon>
        <taxon>Bacilli</taxon>
        <taxon>Lactobacillales</taxon>
        <taxon>Lactobacillaceae</taxon>
        <taxon>Limosilactobacillus</taxon>
    </lineage>
</organism>
<feature type="non-terminal residue" evidence="2">
    <location>
        <position position="1"/>
    </location>
</feature>
<dbReference type="EMBL" id="AYHA01000127">
    <property type="protein sequence ID" value="ESS00986.1"/>
    <property type="molecule type" value="Genomic_DNA"/>
</dbReference>
<sequence length="100" mass="11866">EMINSRNLIYTNILDLTQINKGNDKTLVFYRDDCSDCQKIFHQVYWQGKLHNNILLINMNNQKNRQYIQKYHLTSVPTFINGNNRYSGTDLKEIRKVVGE</sequence>
<dbReference type="Pfam" id="PF00085">
    <property type="entry name" value="Thioredoxin"/>
    <property type="match status" value="1"/>
</dbReference>
<protein>
    <submittedName>
        <fullName evidence="2">Thioredoxin</fullName>
    </submittedName>
</protein>
<evidence type="ECO:0000259" key="1">
    <source>
        <dbReference type="Pfam" id="PF00085"/>
    </source>
</evidence>
<name>A0A829LYF4_LIMFE</name>